<feature type="transmembrane region" description="Helical" evidence="1">
    <location>
        <begin position="76"/>
        <end position="97"/>
    </location>
</feature>
<comment type="caution">
    <text evidence="2">The sequence shown here is derived from an EMBL/GenBank/DDBJ whole genome shotgun (WGS) entry which is preliminary data.</text>
</comment>
<evidence type="ECO:0000313" key="3">
    <source>
        <dbReference type="Proteomes" id="UP000654075"/>
    </source>
</evidence>
<gene>
    <name evidence="2" type="ORF">PGLA1383_LOCUS12456</name>
</gene>
<proteinExistence type="predicted"/>
<keyword evidence="3" id="KW-1185">Reference proteome</keyword>
<sequence length="100" mass="10944">MRICVVFVVLVVVVAVVVATFKLLEELVGNVVVVVDVVANFKLLEEQLLGMAASLLEALLLQEVRRQGPAETGRSGFFVAFIFNVDLFVVIYVVVVFNSC</sequence>
<evidence type="ECO:0000313" key="2">
    <source>
        <dbReference type="EMBL" id="CAE8593871.1"/>
    </source>
</evidence>
<organism evidence="2 3">
    <name type="scientific">Polarella glacialis</name>
    <name type="common">Dinoflagellate</name>
    <dbReference type="NCBI Taxonomy" id="89957"/>
    <lineage>
        <taxon>Eukaryota</taxon>
        <taxon>Sar</taxon>
        <taxon>Alveolata</taxon>
        <taxon>Dinophyceae</taxon>
        <taxon>Suessiales</taxon>
        <taxon>Suessiaceae</taxon>
        <taxon>Polarella</taxon>
    </lineage>
</organism>
<dbReference type="Proteomes" id="UP000654075">
    <property type="component" value="Unassembled WGS sequence"/>
</dbReference>
<dbReference type="EMBL" id="CAJNNV010006638">
    <property type="protein sequence ID" value="CAE8593871.1"/>
    <property type="molecule type" value="Genomic_DNA"/>
</dbReference>
<reference evidence="2" key="1">
    <citation type="submission" date="2021-02" db="EMBL/GenBank/DDBJ databases">
        <authorList>
            <person name="Dougan E. K."/>
            <person name="Rhodes N."/>
            <person name="Thang M."/>
            <person name="Chan C."/>
        </authorList>
    </citation>
    <scope>NUCLEOTIDE SEQUENCE</scope>
</reference>
<evidence type="ECO:0000256" key="1">
    <source>
        <dbReference type="SAM" id="Phobius"/>
    </source>
</evidence>
<keyword evidence="1" id="KW-1133">Transmembrane helix</keyword>
<accession>A0A813E5D6</accession>
<dbReference type="AlphaFoldDB" id="A0A813E5D6"/>
<name>A0A813E5D6_POLGL</name>
<keyword evidence="1" id="KW-0472">Membrane</keyword>
<keyword evidence="1" id="KW-0812">Transmembrane</keyword>
<protein>
    <submittedName>
        <fullName evidence="2">Uncharacterized protein</fullName>
    </submittedName>
</protein>